<dbReference type="Pfam" id="PF09618">
    <property type="entry name" value="Cas_Csy4"/>
    <property type="match status" value="1"/>
</dbReference>
<dbReference type="RefSeq" id="WP_262565667.1">
    <property type="nucleotide sequence ID" value="NZ_JAPFCC010000001.1"/>
</dbReference>
<accession>A0ABT3N2T3</accession>
<evidence type="ECO:0000313" key="1">
    <source>
        <dbReference type="EMBL" id="MCW7555933.1"/>
    </source>
</evidence>
<reference evidence="1 2" key="1">
    <citation type="submission" date="2022-10" db="EMBL/GenBank/DDBJ databases">
        <title>High-quality genome sequences of two octocoral-associated bacteria, Endozoicomonas euniceicola EF212 and Endozoicomonas gorgoniicola PS125.</title>
        <authorList>
            <person name="Chiou Y.-J."/>
            <person name="Chen Y.-H."/>
        </authorList>
    </citation>
    <scope>NUCLEOTIDE SEQUENCE [LARGE SCALE GENOMIC DNA]</scope>
    <source>
        <strain evidence="1 2">PS125</strain>
    </source>
</reference>
<organism evidence="1 2">
    <name type="scientific">Endozoicomonas gorgoniicola</name>
    <dbReference type="NCBI Taxonomy" id="1234144"/>
    <lineage>
        <taxon>Bacteria</taxon>
        <taxon>Pseudomonadati</taxon>
        <taxon>Pseudomonadota</taxon>
        <taxon>Gammaproteobacteria</taxon>
        <taxon>Oceanospirillales</taxon>
        <taxon>Endozoicomonadaceae</taxon>
        <taxon>Endozoicomonas</taxon>
    </lineage>
</organism>
<gene>
    <name evidence="1" type="primary">cas6f</name>
    <name evidence="1" type="ORF">NX722_25555</name>
</gene>
<dbReference type="NCBIfam" id="TIGR02563">
    <property type="entry name" value="cas_Csy4"/>
    <property type="match status" value="1"/>
</dbReference>
<dbReference type="InterPro" id="IPR013396">
    <property type="entry name" value="CRISPR-assoc_prot_Csy4"/>
</dbReference>
<keyword evidence="2" id="KW-1185">Reference proteome</keyword>
<dbReference type="InterPro" id="IPR042564">
    <property type="entry name" value="CRISPR-Cas6/Csy4_sf"/>
</dbReference>
<dbReference type="Proteomes" id="UP001209854">
    <property type="component" value="Unassembled WGS sequence"/>
</dbReference>
<protein>
    <submittedName>
        <fullName evidence="1">Type I-F CRISPR-associated endoribonuclease Cas6/Csy4</fullName>
    </submittedName>
</protein>
<dbReference type="Gene3D" id="3.30.70.2540">
    <property type="entry name" value="CRISPR-associated endoribonuclease Cas6/Csy4"/>
    <property type="match status" value="1"/>
</dbReference>
<comment type="caution">
    <text evidence="1">The sequence shown here is derived from an EMBL/GenBank/DDBJ whole genome shotgun (WGS) entry which is preliminary data.</text>
</comment>
<evidence type="ECO:0000313" key="2">
    <source>
        <dbReference type="Proteomes" id="UP001209854"/>
    </source>
</evidence>
<name>A0ABT3N2T3_9GAMM</name>
<dbReference type="EMBL" id="JAPFCC010000001">
    <property type="protein sequence ID" value="MCW7555933.1"/>
    <property type="molecule type" value="Genomic_DNA"/>
</dbReference>
<proteinExistence type="predicted"/>
<sequence length="183" mass="21343">MRYAFLVQFCDPRSDVFLLASRCHQVLHGFQCHNNLRAIGVAYPRWNLRTLGDSIAFICHDKGLLQQFSQQPLFPQMKKINKFAWGDIALIQEGGPEVQYFRTQKPDKYTQAWLEKDSRRREKRGVESRKYIPQIQLLEHYHSVKKRNGYLHIHRSFANQVTQGQFSSYGLSGEMNSGTVPLL</sequence>